<gene>
    <name evidence="1" type="ORF">PEBR_03224</name>
</gene>
<dbReference type="SUPFAM" id="SSF56672">
    <property type="entry name" value="DNA/RNA polymerases"/>
    <property type="match status" value="1"/>
</dbReference>
<organism evidence="1 2">
    <name type="scientific">Penicillium brasilianum</name>
    <dbReference type="NCBI Taxonomy" id="104259"/>
    <lineage>
        <taxon>Eukaryota</taxon>
        <taxon>Fungi</taxon>
        <taxon>Dikarya</taxon>
        <taxon>Ascomycota</taxon>
        <taxon>Pezizomycotina</taxon>
        <taxon>Eurotiomycetes</taxon>
        <taxon>Eurotiomycetidae</taxon>
        <taxon>Eurotiales</taxon>
        <taxon>Aspergillaceae</taxon>
        <taxon>Penicillium</taxon>
    </lineage>
</organism>
<dbReference type="PANTHER" id="PTHR37984">
    <property type="entry name" value="PROTEIN CBG26694"/>
    <property type="match status" value="1"/>
</dbReference>
<dbReference type="Gene3D" id="3.30.70.270">
    <property type="match status" value="1"/>
</dbReference>
<dbReference type="PANTHER" id="PTHR37984:SF5">
    <property type="entry name" value="PROTEIN NYNRIN-LIKE"/>
    <property type="match status" value="1"/>
</dbReference>
<accession>A0A1S9RYR8</accession>
<dbReference type="InterPro" id="IPR050951">
    <property type="entry name" value="Retrovirus_Pol_polyprotein"/>
</dbReference>
<evidence type="ECO:0000313" key="1">
    <source>
        <dbReference type="EMBL" id="OOQ90683.1"/>
    </source>
</evidence>
<protein>
    <recommendedName>
        <fullName evidence="3">Reverse transcriptase domain-containing protein</fullName>
    </recommendedName>
</protein>
<dbReference type="SUPFAM" id="SSF53098">
    <property type="entry name" value="Ribonuclease H-like"/>
    <property type="match status" value="1"/>
</dbReference>
<comment type="caution">
    <text evidence="1">The sequence shown here is derived from an EMBL/GenBank/DDBJ whole genome shotgun (WGS) entry which is preliminary data.</text>
</comment>
<dbReference type="Gene3D" id="3.30.420.10">
    <property type="entry name" value="Ribonuclease H-like superfamily/Ribonuclease H"/>
    <property type="match status" value="1"/>
</dbReference>
<sequence>MGNSNSIAYVQRQMDNILRAFRDWCRTYIDDIFAVSDTLEEYVDRLHRLFAKLQEFNITLDPKKARLGFPTLTLLGKDIDLLGMTTTVEKVKAIRSLTFPRTCAKELKKYIEHCPTYLENRIRRHRPYGSLQPILSPPIPFHIITVDFILSLLLSDDGHNSAMSMTDKFTKLVGLIPGCNDWTSGDWAEAALFHWWTANWGIPSAIISDRDPKFV</sequence>
<evidence type="ECO:0000313" key="2">
    <source>
        <dbReference type="Proteomes" id="UP000190744"/>
    </source>
</evidence>
<dbReference type="InterPro" id="IPR012337">
    <property type="entry name" value="RNaseH-like_sf"/>
</dbReference>
<dbReference type="InterPro" id="IPR043502">
    <property type="entry name" value="DNA/RNA_pol_sf"/>
</dbReference>
<dbReference type="EMBL" id="LJBN01000046">
    <property type="protein sequence ID" value="OOQ90683.1"/>
    <property type="molecule type" value="Genomic_DNA"/>
</dbReference>
<dbReference type="InterPro" id="IPR036397">
    <property type="entry name" value="RNaseH_sf"/>
</dbReference>
<evidence type="ECO:0008006" key="3">
    <source>
        <dbReference type="Google" id="ProtNLM"/>
    </source>
</evidence>
<dbReference type="InterPro" id="IPR043128">
    <property type="entry name" value="Rev_trsase/Diguanyl_cyclase"/>
</dbReference>
<dbReference type="AlphaFoldDB" id="A0A1S9RYR8"/>
<reference evidence="2" key="1">
    <citation type="submission" date="2015-09" db="EMBL/GenBank/DDBJ databases">
        <authorList>
            <person name="Fill T.P."/>
            <person name="Baretta J.F."/>
            <person name="de Almeida L.G."/>
            <person name="Rocha M."/>
            <person name="de Souza D.H."/>
            <person name="Malavazi I."/>
            <person name="Cerdeira L.T."/>
            <person name="Hong H."/>
            <person name="Samborskyy M."/>
            <person name="de Vasconcelos A.T."/>
            <person name="Leadlay P."/>
            <person name="Rodrigues-Filho E."/>
        </authorList>
    </citation>
    <scope>NUCLEOTIDE SEQUENCE [LARGE SCALE GENOMIC DNA]</scope>
    <source>
        <strain evidence="2">LaBioMMi 136</strain>
    </source>
</reference>
<proteinExistence type="predicted"/>
<name>A0A1S9RYR8_PENBI</name>
<dbReference type="Proteomes" id="UP000190744">
    <property type="component" value="Unassembled WGS sequence"/>
</dbReference>
<dbReference type="GO" id="GO:0003676">
    <property type="term" value="F:nucleic acid binding"/>
    <property type="evidence" value="ECO:0007669"/>
    <property type="project" value="InterPro"/>
</dbReference>